<dbReference type="PANTHER" id="PTHR15574">
    <property type="entry name" value="WD REPEAT DOMAIN-CONTAINING FAMILY"/>
    <property type="match status" value="1"/>
</dbReference>
<dbReference type="PANTHER" id="PTHR15574:SF40">
    <property type="entry name" value="WD AND TETRATRICOPEPTIDE REPEATS PROTEIN 1"/>
    <property type="match status" value="1"/>
</dbReference>
<name>A0AAV6VQU6_9ARAC</name>
<comment type="caution">
    <text evidence="4">The sequence shown here is derived from an EMBL/GenBank/DDBJ whole genome shotgun (WGS) entry which is preliminary data.</text>
</comment>
<evidence type="ECO:0000256" key="3">
    <source>
        <dbReference type="PROSITE-ProRule" id="PRU00221"/>
    </source>
</evidence>
<dbReference type="Proteomes" id="UP000827092">
    <property type="component" value="Unassembled WGS sequence"/>
</dbReference>
<dbReference type="PROSITE" id="PS50082">
    <property type="entry name" value="WD_REPEATS_2"/>
    <property type="match status" value="2"/>
</dbReference>
<evidence type="ECO:0008006" key="6">
    <source>
        <dbReference type="Google" id="ProtNLM"/>
    </source>
</evidence>
<keyword evidence="1 3" id="KW-0853">WD repeat</keyword>
<dbReference type="PROSITE" id="PS50294">
    <property type="entry name" value="WD_REPEATS_REGION"/>
    <property type="match status" value="1"/>
</dbReference>
<evidence type="ECO:0000256" key="2">
    <source>
        <dbReference type="ARBA" id="ARBA00022737"/>
    </source>
</evidence>
<reference evidence="4 5" key="1">
    <citation type="journal article" date="2022" name="Nat. Ecol. Evol.">
        <title>A masculinizing supergene underlies an exaggerated male reproductive morph in a spider.</title>
        <authorList>
            <person name="Hendrickx F."/>
            <person name="De Corte Z."/>
            <person name="Sonet G."/>
            <person name="Van Belleghem S.M."/>
            <person name="Kostlbacher S."/>
            <person name="Vangestel C."/>
        </authorList>
    </citation>
    <scope>NUCLEOTIDE SEQUENCE [LARGE SCALE GENOMIC DNA]</scope>
    <source>
        <strain evidence="4">W744_W776</strain>
    </source>
</reference>
<dbReference type="GO" id="GO:0005737">
    <property type="term" value="C:cytoplasm"/>
    <property type="evidence" value="ECO:0007669"/>
    <property type="project" value="TreeGrafter"/>
</dbReference>
<keyword evidence="5" id="KW-1185">Reference proteome</keyword>
<feature type="repeat" description="WD" evidence="3">
    <location>
        <begin position="557"/>
        <end position="577"/>
    </location>
</feature>
<dbReference type="InterPro" id="IPR001680">
    <property type="entry name" value="WD40_rpt"/>
</dbReference>
<keyword evidence="2" id="KW-0677">Repeat</keyword>
<dbReference type="InterPro" id="IPR015943">
    <property type="entry name" value="WD40/YVTN_repeat-like_dom_sf"/>
</dbReference>
<evidence type="ECO:0000256" key="1">
    <source>
        <dbReference type="ARBA" id="ARBA00022574"/>
    </source>
</evidence>
<dbReference type="SUPFAM" id="SSF48452">
    <property type="entry name" value="TPR-like"/>
    <property type="match status" value="1"/>
</dbReference>
<dbReference type="EMBL" id="JAFNEN010000041">
    <property type="protein sequence ID" value="KAG8198426.1"/>
    <property type="molecule type" value="Genomic_DNA"/>
</dbReference>
<feature type="repeat" description="WD" evidence="3">
    <location>
        <begin position="44"/>
        <end position="76"/>
    </location>
</feature>
<dbReference type="Pfam" id="PF00400">
    <property type="entry name" value="WD40"/>
    <property type="match status" value="4"/>
</dbReference>
<gene>
    <name evidence="4" type="ORF">JTE90_021667</name>
</gene>
<dbReference type="Gene3D" id="1.25.40.10">
    <property type="entry name" value="Tetratricopeptide repeat domain"/>
    <property type="match status" value="1"/>
</dbReference>
<dbReference type="AlphaFoldDB" id="A0AAV6VQU6"/>
<organism evidence="4 5">
    <name type="scientific">Oedothorax gibbosus</name>
    <dbReference type="NCBI Taxonomy" id="931172"/>
    <lineage>
        <taxon>Eukaryota</taxon>
        <taxon>Metazoa</taxon>
        <taxon>Ecdysozoa</taxon>
        <taxon>Arthropoda</taxon>
        <taxon>Chelicerata</taxon>
        <taxon>Arachnida</taxon>
        <taxon>Araneae</taxon>
        <taxon>Araneomorphae</taxon>
        <taxon>Entelegynae</taxon>
        <taxon>Araneoidea</taxon>
        <taxon>Linyphiidae</taxon>
        <taxon>Erigoninae</taxon>
        <taxon>Oedothorax</taxon>
    </lineage>
</organism>
<dbReference type="InterPro" id="IPR011990">
    <property type="entry name" value="TPR-like_helical_dom_sf"/>
</dbReference>
<accession>A0AAV6VQU6</accession>
<dbReference type="InterPro" id="IPR036322">
    <property type="entry name" value="WD40_repeat_dom_sf"/>
</dbReference>
<dbReference type="GO" id="GO:0045717">
    <property type="term" value="P:negative regulation of fatty acid biosynthetic process"/>
    <property type="evidence" value="ECO:0007669"/>
    <property type="project" value="TreeGrafter"/>
</dbReference>
<dbReference type="GO" id="GO:0080008">
    <property type="term" value="C:Cul4-RING E3 ubiquitin ligase complex"/>
    <property type="evidence" value="ECO:0007669"/>
    <property type="project" value="TreeGrafter"/>
</dbReference>
<protein>
    <recommendedName>
        <fullName evidence="6">WD and tetratricopeptide repeats protein 1</fullName>
    </recommendedName>
</protein>
<proteinExistence type="predicted"/>
<dbReference type="SMART" id="SM00320">
    <property type="entry name" value="WD40"/>
    <property type="match status" value="7"/>
</dbReference>
<dbReference type="Gene3D" id="2.130.10.10">
    <property type="entry name" value="YVTN repeat-like/Quinoprotein amine dehydrogenase"/>
    <property type="match status" value="2"/>
</dbReference>
<evidence type="ECO:0000313" key="5">
    <source>
        <dbReference type="Proteomes" id="UP000827092"/>
    </source>
</evidence>
<evidence type="ECO:0000313" key="4">
    <source>
        <dbReference type="EMBL" id="KAG8198426.1"/>
    </source>
</evidence>
<dbReference type="InterPro" id="IPR045151">
    <property type="entry name" value="DCAF8"/>
</dbReference>
<sequence length="664" mass="76270">MQNYKSLIKLYSSRETDDSFRIRYQRSMHVTDDLIDRMELDAELQGHQGCVNCLDWNNAGNLLASGSDDLHVIVWDPFRKKIIQNIKSGHTGNIFSVKFAMNDANILSGSAGFEIRMHDIETKDISFLCACHEGRVKRLAVTPNEPFMFWSCAEDGFIMEYDLRDQHRCQAHVCNNALIHLNHPLGRRVEAKCIAINASKPELLAVGANDPYVRLYDRRMIKPPIPRYTSRGRIVFPPNEIFINQSLEPGDDKILPDAVSYFVAAHIPHYQDGDYMHRRTLNVTYLAFSPDGNELLANLGGEHIYLFNIKNKRRQMVLNLMDLCKPICMSSTEDGVVSQNGPYFEKGNQNDLIMSLYEHDCSPYTWSSPSEKTKYERLKLKADELMDQEYFCEAIDAYTTAIYHFPKIASLYANRASALIKREWDGDLYAAVRDCYTALNLIPNYVNAHYRLCFAFIRLHWHRESLHCLTVMKEKYPNEITKAKFKDLKEYFNLKFPTSEHSDSNGHTSSSGDRTYYVDAGDIQEQEQIWRALAYDYETRYIGHCNTTTDIKEANFFGSNGQYIVAGSDDSSFYIWDKCSTKILKVVRGDGSIVNCVQPHPITCLLATSGIDPVIRLWLPIAEKCKMEETDVRCIEDAALANQKRMRTDPLEVMLLNIMHLSRN</sequence>
<dbReference type="SUPFAM" id="SSF50978">
    <property type="entry name" value="WD40 repeat-like"/>
    <property type="match status" value="1"/>
</dbReference>